<comment type="caution">
    <text evidence="3">The sequence shown here is derived from an EMBL/GenBank/DDBJ whole genome shotgun (WGS) entry which is preliminary data.</text>
</comment>
<organism evidence="3 4">
    <name type="scientific">Bowmanella pacifica</name>
    <dbReference type="NCBI Taxonomy" id="502051"/>
    <lineage>
        <taxon>Bacteria</taxon>
        <taxon>Pseudomonadati</taxon>
        <taxon>Pseudomonadota</taxon>
        <taxon>Gammaproteobacteria</taxon>
        <taxon>Alteromonadales</taxon>
        <taxon>Alteromonadaceae</taxon>
        <taxon>Bowmanella</taxon>
    </lineage>
</organism>
<accession>A0A917YYB2</accession>
<evidence type="ECO:0000313" key="3">
    <source>
        <dbReference type="EMBL" id="GGO70173.1"/>
    </source>
</evidence>
<keyword evidence="1" id="KW-0812">Transmembrane</keyword>
<dbReference type="InterPro" id="IPR026870">
    <property type="entry name" value="Zinc_ribbon_dom"/>
</dbReference>
<evidence type="ECO:0000256" key="1">
    <source>
        <dbReference type="SAM" id="Phobius"/>
    </source>
</evidence>
<feature type="transmembrane region" description="Helical" evidence="1">
    <location>
        <begin position="100"/>
        <end position="118"/>
    </location>
</feature>
<reference evidence="3" key="1">
    <citation type="journal article" date="2014" name="Int. J. Syst. Evol. Microbiol.">
        <title>Complete genome sequence of Corynebacterium casei LMG S-19264T (=DSM 44701T), isolated from a smear-ripened cheese.</title>
        <authorList>
            <consortium name="US DOE Joint Genome Institute (JGI-PGF)"/>
            <person name="Walter F."/>
            <person name="Albersmeier A."/>
            <person name="Kalinowski J."/>
            <person name="Ruckert C."/>
        </authorList>
    </citation>
    <scope>NUCLEOTIDE SEQUENCE</scope>
    <source>
        <strain evidence="3">CGMCC 1.7086</strain>
    </source>
</reference>
<feature type="transmembrane region" description="Helical" evidence="1">
    <location>
        <begin position="50"/>
        <end position="71"/>
    </location>
</feature>
<feature type="domain" description="Zinc-ribbon" evidence="2">
    <location>
        <begin position="6"/>
        <end position="26"/>
    </location>
</feature>
<dbReference type="AlphaFoldDB" id="A0A917YYB2"/>
<evidence type="ECO:0000313" key="4">
    <source>
        <dbReference type="Proteomes" id="UP000606935"/>
    </source>
</evidence>
<name>A0A917YYB2_9ALTE</name>
<evidence type="ECO:0000259" key="2">
    <source>
        <dbReference type="Pfam" id="PF13240"/>
    </source>
</evidence>
<keyword evidence="1" id="KW-0472">Membrane</keyword>
<dbReference type="Proteomes" id="UP000606935">
    <property type="component" value="Unassembled WGS sequence"/>
</dbReference>
<dbReference type="Pfam" id="PF13240">
    <property type="entry name" value="Zn_Ribbon_1"/>
    <property type="match status" value="1"/>
</dbReference>
<keyword evidence="1" id="KW-1133">Transmembrane helix</keyword>
<dbReference type="EMBL" id="BMLS01000003">
    <property type="protein sequence ID" value="GGO70173.1"/>
    <property type="molecule type" value="Genomic_DNA"/>
</dbReference>
<gene>
    <name evidence="3" type="ORF">GCM10010982_23050</name>
</gene>
<keyword evidence="4" id="KW-1185">Reference proteome</keyword>
<reference evidence="3" key="2">
    <citation type="submission" date="2020-09" db="EMBL/GenBank/DDBJ databases">
        <authorList>
            <person name="Sun Q."/>
            <person name="Zhou Y."/>
        </authorList>
    </citation>
    <scope>NUCLEOTIDE SEQUENCE</scope>
    <source>
        <strain evidence="3">CGMCC 1.7086</strain>
    </source>
</reference>
<proteinExistence type="predicted"/>
<protein>
    <recommendedName>
        <fullName evidence="2">Zinc-ribbon domain-containing protein</fullName>
    </recommendedName>
</protein>
<dbReference type="RefSeq" id="WP_188694964.1">
    <property type="nucleotide sequence ID" value="NZ_BMLS01000003.1"/>
</dbReference>
<sequence length="130" mass="14778">MALTNCPSCNKKISDKAKSCQHCGFAVGAATEDDILRKQRFNKFKKVQSIQTQSMIAMLMFIAGFAILYWGEGPSTEYACKLSFNLINNTSPICLWHGQLQYNIAMSCSVIGFVWYVINRVRLIFMKKFD</sequence>